<sequence length="188" mass="20320">MTPPRSEKRKGSAGFLSRLAGDRRGVSAVEFALIAPLMIAFYFGLAEFCQGYMSQKRLAHSASAVADLVAQTDVVTKDELDDVMAIGALIMKPFSTSTLTTRVSSVTRDSKGVAKVDWSRASGITAYKAGDTVTVPTDMIANGESAVMAETTYDYSSPVKYLMPAVTKFSNVFYERPRRVDKVGCSDC</sequence>
<dbReference type="Proteomes" id="UP000663918">
    <property type="component" value="Chromosome"/>
</dbReference>
<keyword evidence="1" id="KW-1133">Transmembrane helix</keyword>
<evidence type="ECO:0000256" key="1">
    <source>
        <dbReference type="SAM" id="Phobius"/>
    </source>
</evidence>
<evidence type="ECO:0000313" key="3">
    <source>
        <dbReference type="EMBL" id="QTC91269.1"/>
    </source>
</evidence>
<dbReference type="KEGG" id="bgoe:IFJ75_19070"/>
<feature type="domain" description="TadE-like" evidence="2">
    <location>
        <begin position="25"/>
        <end position="66"/>
    </location>
</feature>
<keyword evidence="1" id="KW-0472">Membrane</keyword>
<protein>
    <submittedName>
        <fullName evidence="3">Pilus assembly protein</fullName>
    </submittedName>
</protein>
<organism evidence="3 4">
    <name type="scientific">Brevundimonas goettingensis</name>
    <dbReference type="NCBI Taxonomy" id="2774190"/>
    <lineage>
        <taxon>Bacteria</taxon>
        <taxon>Pseudomonadati</taxon>
        <taxon>Pseudomonadota</taxon>
        <taxon>Alphaproteobacteria</taxon>
        <taxon>Caulobacterales</taxon>
        <taxon>Caulobacteraceae</taxon>
        <taxon>Brevundimonas</taxon>
    </lineage>
</organism>
<evidence type="ECO:0000259" key="2">
    <source>
        <dbReference type="Pfam" id="PF07811"/>
    </source>
</evidence>
<dbReference type="EMBL" id="CP062222">
    <property type="protein sequence ID" value="QTC91269.1"/>
    <property type="molecule type" value="Genomic_DNA"/>
</dbReference>
<dbReference type="RefSeq" id="WP_207870414.1">
    <property type="nucleotide sequence ID" value="NZ_CP062222.1"/>
</dbReference>
<keyword evidence="4" id="KW-1185">Reference proteome</keyword>
<evidence type="ECO:0000313" key="4">
    <source>
        <dbReference type="Proteomes" id="UP000663918"/>
    </source>
</evidence>
<keyword evidence="1" id="KW-0812">Transmembrane</keyword>
<dbReference type="Pfam" id="PF07811">
    <property type="entry name" value="TadE"/>
    <property type="match status" value="1"/>
</dbReference>
<dbReference type="InterPro" id="IPR012495">
    <property type="entry name" value="TadE-like_dom"/>
</dbReference>
<name>A0A975GW23_9CAUL</name>
<gene>
    <name evidence="3" type="ORF">IFJ75_19070</name>
</gene>
<feature type="transmembrane region" description="Helical" evidence="1">
    <location>
        <begin position="25"/>
        <end position="45"/>
    </location>
</feature>
<accession>A0A975GW23</accession>
<reference evidence="3" key="1">
    <citation type="submission" date="2020-09" db="EMBL/GenBank/DDBJ databases">
        <title>Brevundimonas sp. LVF2 isolated from a puddle in Goettingen, Germany.</title>
        <authorList>
            <person name="Friedrich I."/>
            <person name="Klassen A."/>
            <person name="Hannes N."/>
            <person name="Schneider D."/>
            <person name="Hertel R."/>
            <person name="Daniel R."/>
        </authorList>
    </citation>
    <scope>NUCLEOTIDE SEQUENCE</scope>
    <source>
        <strain evidence="3">LVF2</strain>
    </source>
</reference>
<dbReference type="AlphaFoldDB" id="A0A975GW23"/>
<proteinExistence type="predicted"/>